<dbReference type="InterPro" id="IPR037548">
    <property type="entry name" value="Bqt4"/>
</dbReference>
<reference evidence="4 5" key="1">
    <citation type="submission" date="2020-07" db="EMBL/GenBank/DDBJ databases">
        <title>Comparative genomics of pyrophilous fungi reveals a link between fire events and developmental genes.</title>
        <authorList>
            <consortium name="DOE Joint Genome Institute"/>
            <person name="Steindorff A.S."/>
            <person name="Carver A."/>
            <person name="Calhoun S."/>
            <person name="Stillman K."/>
            <person name="Liu H."/>
            <person name="Lipzen A."/>
            <person name="Pangilinan J."/>
            <person name="Labutti K."/>
            <person name="Bruns T.D."/>
            <person name="Grigoriev I.V."/>
        </authorList>
    </citation>
    <scope>NUCLEOTIDE SEQUENCE [LARGE SCALE GENOMIC DNA]</scope>
    <source>
        <strain evidence="4 5">CBS 144469</strain>
    </source>
</reference>
<keyword evidence="2" id="KW-0472">Membrane</keyword>
<dbReference type="PANTHER" id="PTHR38044:SF1">
    <property type="entry name" value="BOUQUET FORMATION PROTEIN 4"/>
    <property type="match status" value="1"/>
</dbReference>
<keyword evidence="5" id="KW-1185">Reference proteome</keyword>
<dbReference type="Proteomes" id="UP000521943">
    <property type="component" value="Unassembled WGS sequence"/>
</dbReference>
<dbReference type="PROSITE" id="PS51299">
    <property type="entry name" value="HTH_APSES"/>
    <property type="match status" value="1"/>
</dbReference>
<organism evidence="4 5">
    <name type="scientific">Ephemerocybe angulata</name>
    <dbReference type="NCBI Taxonomy" id="980116"/>
    <lineage>
        <taxon>Eukaryota</taxon>
        <taxon>Fungi</taxon>
        <taxon>Dikarya</taxon>
        <taxon>Basidiomycota</taxon>
        <taxon>Agaricomycotina</taxon>
        <taxon>Agaricomycetes</taxon>
        <taxon>Agaricomycetidae</taxon>
        <taxon>Agaricales</taxon>
        <taxon>Agaricineae</taxon>
        <taxon>Psathyrellaceae</taxon>
        <taxon>Ephemerocybe</taxon>
    </lineage>
</organism>
<dbReference type="GO" id="GO:0044820">
    <property type="term" value="P:mitotic telomere tethering at nuclear periphery"/>
    <property type="evidence" value="ECO:0007669"/>
    <property type="project" value="TreeGrafter"/>
</dbReference>
<dbReference type="GO" id="GO:1990862">
    <property type="term" value="C:nuclear membrane complex Bqt3-Bqt4"/>
    <property type="evidence" value="ECO:0007669"/>
    <property type="project" value="InterPro"/>
</dbReference>
<keyword evidence="2" id="KW-0812">Transmembrane</keyword>
<protein>
    <recommendedName>
        <fullName evidence="3">HTH APSES-type domain-containing protein</fullName>
    </recommendedName>
</protein>
<feature type="compositionally biased region" description="Low complexity" evidence="1">
    <location>
        <begin position="175"/>
        <end position="198"/>
    </location>
</feature>
<dbReference type="GO" id="GO:0003677">
    <property type="term" value="F:DNA binding"/>
    <property type="evidence" value="ECO:0007669"/>
    <property type="project" value="InterPro"/>
</dbReference>
<sequence>MPSNLRPPLPLKHANPFLKNLTTANLPPVKYQILSCHGAEILVGRLKIEVPVNPLAFINPHHGAAHTQQDSGHAFVLRRFDTNAISVTTMFRAAFPTSNEADERVEIGWVKDNHDLAGNNGSSREPHITRLAGTWVSPELAMELAEAYNLVELIHSMVVAKPDPKGNYRRSHKSANANTPQAAATTTTTTTTTTLNTTSSYVVNGTPAKPSSVASPKPPSKTLPTPSPTSGPAAKRRKESSPAPSSIPVPSTPTDSKTPGGVRRSARAKSPAPARGPIPLTGLKPRSRSSVPPPSPKKREAELPKAALSPIKGEEDVSLDGVAGKDLYEEDIQEQKQLIADLKKKREVAAAAASTPHKSTRAREEEMEEVDQEEEEEEEEEEEVEEDEGPSKLKRARVDEDEPLKFEFKEPESEERQIATNRRVGGRFEMEPRTKSIAWGLAAFAVGMGAVSFLPNFL</sequence>
<feature type="compositionally biased region" description="Basic and acidic residues" evidence="1">
    <location>
        <begin position="403"/>
        <end position="417"/>
    </location>
</feature>
<evidence type="ECO:0000313" key="4">
    <source>
        <dbReference type="EMBL" id="KAF6754496.1"/>
    </source>
</evidence>
<dbReference type="InterPro" id="IPR036887">
    <property type="entry name" value="HTH_APSES_sf"/>
</dbReference>
<dbReference type="InterPro" id="IPR003163">
    <property type="entry name" value="Tscrpt_reg_HTH_APSES-type"/>
</dbReference>
<feature type="compositionally biased region" description="Acidic residues" evidence="1">
    <location>
        <begin position="365"/>
        <end position="388"/>
    </location>
</feature>
<gene>
    <name evidence="4" type="ORF">DFP72DRAFT_372435</name>
</gene>
<feature type="domain" description="HTH APSES-type" evidence="3">
    <location>
        <begin position="52"/>
        <end position="169"/>
    </location>
</feature>
<proteinExistence type="predicted"/>
<dbReference type="Gene3D" id="3.10.260.10">
    <property type="entry name" value="Transcription regulator HTH, APSES-type DNA-binding domain"/>
    <property type="match status" value="1"/>
</dbReference>
<evidence type="ECO:0000256" key="2">
    <source>
        <dbReference type="SAM" id="Phobius"/>
    </source>
</evidence>
<feature type="region of interest" description="Disordered" evidence="1">
    <location>
        <begin position="343"/>
        <end position="418"/>
    </location>
</feature>
<dbReference type="PANTHER" id="PTHR38044">
    <property type="entry name" value="BOUQUET FORMATION PROTEIN 4"/>
    <property type="match status" value="1"/>
</dbReference>
<dbReference type="SUPFAM" id="SSF54616">
    <property type="entry name" value="DNA-binding domain of Mlu1-box binding protein MBP1"/>
    <property type="match status" value="1"/>
</dbReference>
<feature type="compositionally biased region" description="Pro residues" evidence="1">
    <location>
        <begin position="216"/>
        <end position="229"/>
    </location>
</feature>
<name>A0A8H6HX36_9AGAR</name>
<keyword evidence="2" id="KW-1133">Transmembrane helix</keyword>
<dbReference type="GO" id="GO:0070197">
    <property type="term" value="P:meiotic attachment of telomere to nuclear envelope"/>
    <property type="evidence" value="ECO:0007669"/>
    <property type="project" value="InterPro"/>
</dbReference>
<feature type="transmembrane region" description="Helical" evidence="2">
    <location>
        <begin position="437"/>
        <end position="457"/>
    </location>
</feature>
<dbReference type="AlphaFoldDB" id="A0A8H6HX36"/>
<comment type="caution">
    <text evidence="4">The sequence shown here is derived from an EMBL/GenBank/DDBJ whole genome shotgun (WGS) entry which is preliminary data.</text>
</comment>
<feature type="region of interest" description="Disordered" evidence="1">
    <location>
        <begin position="165"/>
        <end position="318"/>
    </location>
</feature>
<evidence type="ECO:0000259" key="3">
    <source>
        <dbReference type="PROSITE" id="PS51299"/>
    </source>
</evidence>
<dbReference type="OrthoDB" id="5346159at2759"/>
<accession>A0A8H6HX36</accession>
<dbReference type="EMBL" id="JACGCI010000034">
    <property type="protein sequence ID" value="KAF6754496.1"/>
    <property type="molecule type" value="Genomic_DNA"/>
</dbReference>
<evidence type="ECO:0000313" key="5">
    <source>
        <dbReference type="Proteomes" id="UP000521943"/>
    </source>
</evidence>
<evidence type="ECO:0000256" key="1">
    <source>
        <dbReference type="SAM" id="MobiDB-lite"/>
    </source>
</evidence>